<evidence type="ECO:0000256" key="1">
    <source>
        <dbReference type="SAM" id="MobiDB-lite"/>
    </source>
</evidence>
<dbReference type="AlphaFoldDB" id="A0A392MSY7"/>
<feature type="compositionally biased region" description="Basic residues" evidence="1">
    <location>
        <begin position="68"/>
        <end position="78"/>
    </location>
</feature>
<keyword evidence="4" id="KW-1185">Reference proteome</keyword>
<reference evidence="3 4" key="1">
    <citation type="journal article" date="2018" name="Front. Plant Sci.">
        <title>Red Clover (Trifolium pratense) and Zigzag Clover (T. medium) - A Picture of Genomic Similarities and Differences.</title>
        <authorList>
            <person name="Dluhosova J."/>
            <person name="Istvanek J."/>
            <person name="Nedelnik J."/>
            <person name="Repkova J."/>
        </authorList>
    </citation>
    <scope>NUCLEOTIDE SEQUENCE [LARGE SCALE GENOMIC DNA]</scope>
    <source>
        <strain evidence="4">cv. 10/8</strain>
        <tissue evidence="3">Leaf</tissue>
    </source>
</reference>
<dbReference type="Proteomes" id="UP000265520">
    <property type="component" value="Unassembled WGS sequence"/>
</dbReference>
<name>A0A392MSY7_9FABA</name>
<dbReference type="EMBL" id="LXQA010016851">
    <property type="protein sequence ID" value="MCH89768.1"/>
    <property type="molecule type" value="Genomic_DNA"/>
</dbReference>
<feature type="region of interest" description="Disordered" evidence="1">
    <location>
        <begin position="307"/>
        <end position="347"/>
    </location>
</feature>
<proteinExistence type="predicted"/>
<gene>
    <name evidence="3" type="ORF">A2U01_0010669</name>
</gene>
<protein>
    <recommendedName>
        <fullName evidence="2">Putative plant transposon protein domain-containing protein</fullName>
    </recommendedName>
</protein>
<dbReference type="InterPro" id="IPR046796">
    <property type="entry name" value="Transposase_32_dom"/>
</dbReference>
<evidence type="ECO:0000313" key="4">
    <source>
        <dbReference type="Proteomes" id="UP000265520"/>
    </source>
</evidence>
<comment type="caution">
    <text evidence="3">The sequence shown here is derived from an EMBL/GenBank/DDBJ whole genome shotgun (WGS) entry which is preliminary data.</text>
</comment>
<organism evidence="3 4">
    <name type="scientific">Trifolium medium</name>
    <dbReference type="NCBI Taxonomy" id="97028"/>
    <lineage>
        <taxon>Eukaryota</taxon>
        <taxon>Viridiplantae</taxon>
        <taxon>Streptophyta</taxon>
        <taxon>Embryophyta</taxon>
        <taxon>Tracheophyta</taxon>
        <taxon>Spermatophyta</taxon>
        <taxon>Magnoliopsida</taxon>
        <taxon>eudicotyledons</taxon>
        <taxon>Gunneridae</taxon>
        <taxon>Pentapetalae</taxon>
        <taxon>rosids</taxon>
        <taxon>fabids</taxon>
        <taxon>Fabales</taxon>
        <taxon>Fabaceae</taxon>
        <taxon>Papilionoideae</taxon>
        <taxon>50 kb inversion clade</taxon>
        <taxon>NPAAA clade</taxon>
        <taxon>Hologalegina</taxon>
        <taxon>IRL clade</taxon>
        <taxon>Trifolieae</taxon>
        <taxon>Trifolium</taxon>
    </lineage>
</organism>
<sequence>MSGIGTGKKPLVDNTVHVIHNSDSENTISDSEFDRIVLEPITYTKSVPFKAKPSPASIKKVSSTATKAPKKKHLPKGKKPKTKLLEVPLIHPEEEAKFEQYWKTKHVAAGKVYDFDVISKGGIDLLKYVKPLDLIISNIKGVEIHVTPDSIGRLLNIKRQGVTLYGKNWYATQFVSKDALIVEMFTDEGAHMEKPPSSMLKKEFKVFHNICQHSFFLRTGSKDKVTDNDLLIMYHLSKGIQLDLPYLILQHVIAIAQSGIKKIDLPYGMLLTRIFRDFYVDESNQRYDNQWFPFRMKNLNHMKKEVVSGNTSTDLGSKRKRENFEKDNNLDLLAKASGEQPENVLPT</sequence>
<feature type="region of interest" description="Disordered" evidence="1">
    <location>
        <begin position="58"/>
        <end position="78"/>
    </location>
</feature>
<feature type="non-terminal residue" evidence="3">
    <location>
        <position position="347"/>
    </location>
</feature>
<dbReference type="Pfam" id="PF20167">
    <property type="entry name" value="Transposase_32"/>
    <property type="match status" value="1"/>
</dbReference>
<accession>A0A392MSY7</accession>
<feature type="domain" description="Putative plant transposon protein" evidence="2">
    <location>
        <begin position="134"/>
        <end position="281"/>
    </location>
</feature>
<evidence type="ECO:0000313" key="3">
    <source>
        <dbReference type="EMBL" id="MCH89768.1"/>
    </source>
</evidence>
<evidence type="ECO:0000259" key="2">
    <source>
        <dbReference type="Pfam" id="PF20167"/>
    </source>
</evidence>